<protein>
    <submittedName>
        <fullName evidence="5">Calmodulin-binding transcription activator 1</fullName>
    </submittedName>
</protein>
<dbReference type="PANTHER" id="PTHR23335">
    <property type="entry name" value="CALMODULIN-BINDING TRANSCRIPTION ACTIVATOR CAMTA"/>
    <property type="match status" value="1"/>
</dbReference>
<dbReference type="Pfam" id="PF03859">
    <property type="entry name" value="CG-1"/>
    <property type="match status" value="1"/>
</dbReference>
<dbReference type="PROSITE" id="PS51437">
    <property type="entry name" value="CG_1"/>
    <property type="match status" value="1"/>
</dbReference>
<dbReference type="SMART" id="SM01076">
    <property type="entry name" value="CG-1"/>
    <property type="match status" value="1"/>
</dbReference>
<organism evidence="5">
    <name type="scientific">Tetraselmis sp. GSL018</name>
    <dbReference type="NCBI Taxonomy" id="582737"/>
    <lineage>
        <taxon>Eukaryota</taxon>
        <taxon>Viridiplantae</taxon>
        <taxon>Chlorophyta</taxon>
        <taxon>core chlorophytes</taxon>
        <taxon>Chlorodendrophyceae</taxon>
        <taxon>Chlorodendrales</taxon>
        <taxon>Chlorodendraceae</taxon>
        <taxon>Tetraselmis</taxon>
    </lineage>
</organism>
<evidence type="ECO:0000256" key="2">
    <source>
        <dbReference type="ARBA" id="ARBA00023163"/>
    </source>
</evidence>
<keyword evidence="2" id="KW-0804">Transcription</keyword>
<evidence type="ECO:0000259" key="4">
    <source>
        <dbReference type="PROSITE" id="PS51437"/>
    </source>
</evidence>
<dbReference type="GO" id="GO:0003712">
    <property type="term" value="F:transcription coregulator activity"/>
    <property type="evidence" value="ECO:0007669"/>
    <property type="project" value="TreeGrafter"/>
</dbReference>
<accession>A0A061R7K3</accession>
<dbReference type="AlphaFoldDB" id="A0A061R7K3"/>
<dbReference type="GO" id="GO:0006357">
    <property type="term" value="P:regulation of transcription by RNA polymerase II"/>
    <property type="evidence" value="ECO:0007669"/>
    <property type="project" value="TreeGrafter"/>
</dbReference>
<dbReference type="PANTHER" id="PTHR23335:SF1">
    <property type="entry name" value="CALMODULIN-BINDING TRANSCRIPTION ACTIVATOR, ISOFORM F"/>
    <property type="match status" value="1"/>
</dbReference>
<dbReference type="EMBL" id="GBEZ01020015">
    <property type="protein sequence ID" value="JAC66615.1"/>
    <property type="molecule type" value="Transcribed_RNA"/>
</dbReference>
<dbReference type="InterPro" id="IPR005559">
    <property type="entry name" value="CG-1_dom"/>
</dbReference>
<evidence type="ECO:0000256" key="3">
    <source>
        <dbReference type="ARBA" id="ARBA00023242"/>
    </source>
</evidence>
<evidence type="ECO:0000313" key="5">
    <source>
        <dbReference type="EMBL" id="JAC66615.1"/>
    </source>
</evidence>
<gene>
    <name evidence="5" type="ORF">TSPGSL018_13212</name>
</gene>
<name>A0A061R7K3_9CHLO</name>
<reference evidence="5" key="1">
    <citation type="submission" date="2014-05" db="EMBL/GenBank/DDBJ databases">
        <title>The transcriptome of the halophilic microalga Tetraselmis sp. GSL018 isolated from the Great Salt Lake, Utah.</title>
        <authorList>
            <person name="Jinkerson R.E."/>
            <person name="D'Adamo S."/>
            <person name="Posewitz M.C."/>
        </authorList>
    </citation>
    <scope>NUCLEOTIDE SEQUENCE</scope>
    <source>
        <strain evidence="5">GSL018</strain>
    </source>
</reference>
<comment type="subcellular location">
    <subcellularLocation>
        <location evidence="1">Nucleus</location>
    </subcellularLocation>
</comment>
<keyword evidence="3" id="KW-0539">Nucleus</keyword>
<proteinExistence type="predicted"/>
<evidence type="ECO:0000256" key="1">
    <source>
        <dbReference type="ARBA" id="ARBA00004123"/>
    </source>
</evidence>
<sequence>MLDRTWANQVSLPCPLGGTTKDTGALPLQPSPCLPSTANSLLFKAKSRWLKGSELLELFRLSREGNFACSVTAAVQPSGGLLYLYDRKAVRFFRLDGHEWRKKKDGKTVRETHEKLKVGNVEALNCYYAHALNPPNLQRRCYWQLECDQLVLVHYLDPVAPGSSRRLPLTLEEQLRAGAAHARPAPTAASCCEERLSGSAPPMGFNIMGFGPVPNPQATAALLMGPLSRLPAADRQAPNHAKGQPRFMSDDGACSLAASCGLPAASPPSTGCRNPEIGPRAAADAPLPHRFASWPTAFPYTADDVCQVDPFSAVQLPDSAHPGCWPWERRPGGCGRPDAMCTSVCAVPIEPPVLPHPAACAAGPILGDQELPLAAPANPRVNPAFEGLIPPPNFGLSPGHPGRPPQAQRAAARPKRAPGWFCLWDMSPEAVGTAGGDKVMMVGSASQHLEHNGPIYVSVDGEPCLATVSQGGSVLTFVARPHIAGTACVLVVDSEGRRLSADTKLVFRPSARRASSPGSSLSTSGDRDTQLDLIRRCFVNMDSSGYSDIIRRLRASASDSG</sequence>
<feature type="domain" description="CG-1" evidence="4">
    <location>
        <begin position="38"/>
        <end position="164"/>
    </location>
</feature>
<dbReference type="GO" id="GO:0005634">
    <property type="term" value="C:nucleus"/>
    <property type="evidence" value="ECO:0007669"/>
    <property type="project" value="UniProtKB-SubCell"/>
</dbReference>
<dbReference type="GO" id="GO:0003690">
    <property type="term" value="F:double-stranded DNA binding"/>
    <property type="evidence" value="ECO:0007669"/>
    <property type="project" value="TreeGrafter"/>
</dbReference>